<evidence type="ECO:0000256" key="26">
    <source>
        <dbReference type="SAM" id="MobiDB-lite"/>
    </source>
</evidence>
<keyword evidence="19" id="KW-1071">Ligand-gated ion channel</keyword>
<proteinExistence type="inferred from homology"/>
<dbReference type="GO" id="GO:0005912">
    <property type="term" value="C:adherens junction"/>
    <property type="evidence" value="ECO:0007669"/>
    <property type="project" value="UniProtKB-SubCell"/>
</dbReference>
<dbReference type="GO" id="GO:0005813">
    <property type="term" value="C:centrosome"/>
    <property type="evidence" value="ECO:0007669"/>
    <property type="project" value="UniProtKB-SubCell"/>
</dbReference>
<evidence type="ECO:0000256" key="16">
    <source>
        <dbReference type="ARBA" id="ARBA00023136"/>
    </source>
</evidence>
<dbReference type="CDD" id="cd01366">
    <property type="entry name" value="KISc_C_terminal"/>
    <property type="match status" value="1"/>
</dbReference>
<accession>A0A8C5QL94</accession>
<evidence type="ECO:0000256" key="17">
    <source>
        <dbReference type="ARBA" id="ARBA00023175"/>
    </source>
</evidence>
<dbReference type="FunFam" id="3.40.850.10:FF:000022">
    <property type="entry name" value="Kinesin-like protein"/>
    <property type="match status" value="1"/>
</dbReference>
<dbReference type="InterPro" id="IPR019821">
    <property type="entry name" value="Kinesin_motor_CS"/>
</dbReference>
<dbReference type="PROSITE" id="PS00888">
    <property type="entry name" value="CNMP_BINDING_1"/>
    <property type="match status" value="1"/>
</dbReference>
<evidence type="ECO:0000256" key="24">
    <source>
        <dbReference type="PROSITE-ProRule" id="PRU00283"/>
    </source>
</evidence>
<feature type="region of interest" description="Disordered" evidence="26">
    <location>
        <begin position="363"/>
        <end position="400"/>
    </location>
</feature>
<dbReference type="GO" id="GO:0007018">
    <property type="term" value="P:microtubule-based movement"/>
    <property type="evidence" value="ECO:0007669"/>
    <property type="project" value="InterPro"/>
</dbReference>
<keyword evidence="11 24" id="KW-0067">ATP-binding</keyword>
<dbReference type="FunFam" id="2.60.120.10:FF:000020">
    <property type="entry name" value="Cyclic nucleotide-gated channel beta 3"/>
    <property type="match status" value="1"/>
</dbReference>
<evidence type="ECO:0000256" key="4">
    <source>
        <dbReference type="ARBA" id="ARBA00004536"/>
    </source>
</evidence>
<dbReference type="CDD" id="cd00038">
    <property type="entry name" value="CAP_ED"/>
    <property type="match status" value="1"/>
</dbReference>
<evidence type="ECO:0000256" key="13">
    <source>
        <dbReference type="ARBA" id="ARBA00022989"/>
    </source>
</evidence>
<dbReference type="InterPro" id="IPR027640">
    <property type="entry name" value="Kinesin-like_fam"/>
</dbReference>
<comment type="subcellular location">
    <subcellularLocation>
        <location evidence="4">Cell junction</location>
        <location evidence="4">Adherens junction</location>
    </subcellularLocation>
    <subcellularLocation>
        <location evidence="3">Cytoplasm</location>
        <location evidence="3">Cytoskeleton</location>
        <location evidence="3">Microtubule organizing center</location>
        <location evidence="3">Centrosome</location>
    </subcellularLocation>
    <subcellularLocation>
        <location evidence="2">Cytoplasmic vesicle membrane</location>
        <topology evidence="2">Peripheral membrane protein</topology>
    </subcellularLocation>
    <subcellularLocation>
        <location evidence="1">Membrane</location>
        <topology evidence="1">Multi-pass membrane protein</topology>
    </subcellularLocation>
</comment>
<reference evidence="29" key="1">
    <citation type="submission" date="2025-08" db="UniProtKB">
        <authorList>
            <consortium name="Ensembl"/>
        </authorList>
    </citation>
    <scope>IDENTIFICATION</scope>
</reference>
<evidence type="ECO:0000256" key="10">
    <source>
        <dbReference type="ARBA" id="ARBA00022741"/>
    </source>
</evidence>
<evidence type="ECO:0000259" key="27">
    <source>
        <dbReference type="PROSITE" id="PS50042"/>
    </source>
</evidence>
<evidence type="ECO:0000313" key="30">
    <source>
        <dbReference type="Proteomes" id="UP000694569"/>
    </source>
</evidence>
<keyword evidence="30" id="KW-1185">Reference proteome</keyword>
<dbReference type="GO" id="GO:0030659">
    <property type="term" value="C:cytoplasmic vesicle membrane"/>
    <property type="evidence" value="ECO:0007669"/>
    <property type="project" value="UniProtKB-SubCell"/>
</dbReference>
<feature type="coiled-coil region" evidence="25">
    <location>
        <begin position="500"/>
        <end position="542"/>
    </location>
</feature>
<evidence type="ECO:0000256" key="6">
    <source>
        <dbReference type="ARBA" id="ARBA00022490"/>
    </source>
</evidence>
<dbReference type="InterPro" id="IPR018488">
    <property type="entry name" value="cNMP-bd_CS"/>
</dbReference>
<feature type="compositionally biased region" description="Basic and acidic residues" evidence="26">
    <location>
        <begin position="370"/>
        <end position="391"/>
    </location>
</feature>
<feature type="compositionally biased region" description="Polar residues" evidence="26">
    <location>
        <begin position="1083"/>
        <end position="1092"/>
    </location>
</feature>
<evidence type="ECO:0000256" key="8">
    <source>
        <dbReference type="ARBA" id="ARBA00022692"/>
    </source>
</evidence>
<dbReference type="SUPFAM" id="SSF52540">
    <property type="entry name" value="P-loop containing nucleoside triphosphate hydrolases"/>
    <property type="match status" value="1"/>
</dbReference>
<evidence type="ECO:0000256" key="14">
    <source>
        <dbReference type="ARBA" id="ARBA00023054"/>
    </source>
</evidence>
<evidence type="ECO:0000256" key="19">
    <source>
        <dbReference type="ARBA" id="ARBA00023286"/>
    </source>
</evidence>
<sequence>MRDVVGAATAGQTYYRSCMDSTIKYMNCYKIPGHVQNRVKMWYEYTWQSQGMLDESELMVQLPDKMRLDLAIDVNYNIVSKVVLFQGCDRQMIYDMLKRLRSVVYLPGDYVCKKGEIGREMYIIKAGEVQVLGGPDGQTILVRLKAGSVFGEISLLAVGGGNRRTANVVAHGFTNLFILDKKDLSDILTHYPESQKVLRRKAKKMLKNSSKPKDEGPAEKGIQHIIPPRPETPKLLKAAVAATEKMGFKGFTRLKRRLRSKKTVAGVHSGCLPGILFCQRWTVSVRPCAHSGYWWYVVGSSVPQTMVGTLSRLRHEMQEQADTELVQEVGSHHKAAMHGLRDMQLRKQTDILHERPEVHELRVKLQLLRPPRESHKVPDEDQHKSSPEKQQENASDACSELRKKLQEMQEKLDMKEREHEEMNRKLKQMQKEAEEMNTLPIPPGGTNLEKHRDLLVSENKRLRQELHSLRSRADPDKELQALREQVVHMEQVEGEQKLLILALQREVQQKAERLAEAELRVRDSARERVEEEERLNRRLRECQQPQIKYIMQKVEVESGKMKAALSQAQSRSAYLQEQVDMQRRMLHEMQQKLQQEQQEAAKLRAQVELYAAELDQSQAQMVQEFRSLQEEKEQAVSEAFQRAQVEMKAVHHSLDGVRKNLLTLHPALRTLTQDYNALKRQVRDFPGLLQGALRDTRDEFSAAVQSVREANDELLHKYRRELQLRKECHNQLVRLRGNIRVLARVRPITPENGEGPGAQNIVTFDPDDDGVLHVAHKGKDLSFELDKVFPPRTTQEEVFQEVSPLITSCLDGYSVCILAYGQTGSGKTYSMEGTLSDPGINQRALRLLLSEVRERSSSWDHQLSVSMMEIYNESLRDLLGSASNPPLDIKMSPGGAGELYVPGLTQRSVQSMQDINKILELGHKQRATEQTNVNSHSSRSHALLILTAKGRETSTGICTTGKLYLVDLAGSERVSRSGAAGERLREAQCINRSLSALGDVFSALRSYQGYVPYRNSKLTYLLQEPLSRDGKALLLLQVSPSEKNVSESLCSLRFGDRVRAVELGAPTRKIEHAPIREAAEGENTASRSSRNASLRKKATNSVRLRVGPP</sequence>
<dbReference type="SMART" id="SM00100">
    <property type="entry name" value="cNMP"/>
    <property type="match status" value="1"/>
</dbReference>
<keyword evidence="15" id="KW-0406">Ion transport</keyword>
<feature type="binding site" evidence="24">
    <location>
        <begin position="821"/>
        <end position="828"/>
    </location>
    <ligand>
        <name>ATP</name>
        <dbReference type="ChEBI" id="CHEBI:30616"/>
    </ligand>
</feature>
<dbReference type="PANTHER" id="PTHR47972">
    <property type="entry name" value="KINESIN-LIKE PROTEIN KLP-3"/>
    <property type="match status" value="1"/>
</dbReference>
<feature type="coiled-coil region" evidence="25">
    <location>
        <begin position="579"/>
        <end position="638"/>
    </location>
</feature>
<evidence type="ECO:0000256" key="21">
    <source>
        <dbReference type="ARBA" id="ARBA00023329"/>
    </source>
</evidence>
<reference evidence="29" key="2">
    <citation type="submission" date="2025-09" db="UniProtKB">
        <authorList>
            <consortium name="Ensembl"/>
        </authorList>
    </citation>
    <scope>IDENTIFICATION</scope>
</reference>
<evidence type="ECO:0000256" key="1">
    <source>
        <dbReference type="ARBA" id="ARBA00004141"/>
    </source>
</evidence>
<dbReference type="PROSITE" id="PS00889">
    <property type="entry name" value="CNMP_BINDING_2"/>
    <property type="match status" value="1"/>
</dbReference>
<dbReference type="InterPro" id="IPR036961">
    <property type="entry name" value="Kinesin_motor_dom_sf"/>
</dbReference>
<feature type="domain" description="Cyclic nucleotide-binding" evidence="27">
    <location>
        <begin position="84"/>
        <end position="188"/>
    </location>
</feature>
<evidence type="ECO:0000256" key="25">
    <source>
        <dbReference type="SAM" id="Coils"/>
    </source>
</evidence>
<dbReference type="Gene3D" id="3.40.850.10">
    <property type="entry name" value="Kinesin motor domain"/>
    <property type="match status" value="1"/>
</dbReference>
<keyword evidence="13" id="KW-1133">Transmembrane helix</keyword>
<keyword evidence="17 24" id="KW-0505">Motor protein</keyword>
<dbReference type="AlphaFoldDB" id="A0A8C5QL94"/>
<protein>
    <recommendedName>
        <fullName evidence="23">Kinesin-like protein KIFC3</fullName>
    </recommendedName>
</protein>
<feature type="domain" description="Kinesin motor" evidence="28">
    <location>
        <begin position="738"/>
        <end position="1061"/>
    </location>
</feature>
<dbReference type="PANTHER" id="PTHR47972:SF5">
    <property type="entry name" value="KINESIN-LIKE PROTEIN KIFC3"/>
    <property type="match status" value="1"/>
</dbReference>
<keyword evidence="20" id="KW-0407">Ion channel</keyword>
<dbReference type="FunFam" id="1.10.287.630:FF:000001">
    <property type="entry name" value="Cyclic nucleotide-gated channel alpha 3"/>
    <property type="match status" value="1"/>
</dbReference>
<dbReference type="GO" id="GO:0005874">
    <property type="term" value="C:microtubule"/>
    <property type="evidence" value="ECO:0007669"/>
    <property type="project" value="UniProtKB-KW"/>
</dbReference>
<dbReference type="Pfam" id="PF00225">
    <property type="entry name" value="Kinesin"/>
    <property type="match status" value="1"/>
</dbReference>
<evidence type="ECO:0000256" key="18">
    <source>
        <dbReference type="ARBA" id="ARBA00023212"/>
    </source>
</evidence>
<evidence type="ECO:0000256" key="11">
    <source>
        <dbReference type="ARBA" id="ARBA00022840"/>
    </source>
</evidence>
<feature type="region of interest" description="Disordered" evidence="26">
    <location>
        <begin position="205"/>
        <end position="229"/>
    </location>
</feature>
<dbReference type="Gene3D" id="1.10.287.630">
    <property type="entry name" value="Helix hairpin bin"/>
    <property type="match status" value="1"/>
</dbReference>
<keyword evidence="7" id="KW-0597">Phosphoprotein</keyword>
<keyword evidence="10 24" id="KW-0547">Nucleotide-binding</keyword>
<evidence type="ECO:0000256" key="9">
    <source>
        <dbReference type="ARBA" id="ARBA00022701"/>
    </source>
</evidence>
<evidence type="ECO:0000256" key="2">
    <source>
        <dbReference type="ARBA" id="ARBA00004284"/>
    </source>
</evidence>
<dbReference type="SMART" id="SM00129">
    <property type="entry name" value="KISc"/>
    <property type="match status" value="1"/>
</dbReference>
<keyword evidence="18" id="KW-0206">Cytoskeleton</keyword>
<dbReference type="GO" id="GO:0008017">
    <property type="term" value="F:microtubule binding"/>
    <property type="evidence" value="ECO:0007669"/>
    <property type="project" value="InterPro"/>
</dbReference>
<keyword evidence="9" id="KW-0493">Microtubule</keyword>
<evidence type="ECO:0000256" key="12">
    <source>
        <dbReference type="ARBA" id="ARBA00022949"/>
    </source>
</evidence>
<dbReference type="PROSITE" id="PS50067">
    <property type="entry name" value="KINESIN_MOTOR_2"/>
    <property type="match status" value="1"/>
</dbReference>
<dbReference type="InterPro" id="IPR000595">
    <property type="entry name" value="cNMP-bd_dom"/>
</dbReference>
<evidence type="ECO:0000256" key="3">
    <source>
        <dbReference type="ARBA" id="ARBA00004300"/>
    </source>
</evidence>
<dbReference type="InterPro" id="IPR014710">
    <property type="entry name" value="RmlC-like_jellyroll"/>
</dbReference>
<dbReference type="PROSITE" id="PS50042">
    <property type="entry name" value="CNMP_BINDING_3"/>
    <property type="match status" value="1"/>
</dbReference>
<keyword evidence="8" id="KW-0812">Transmembrane</keyword>
<dbReference type="PROSITE" id="PS00411">
    <property type="entry name" value="KINESIN_MOTOR_1"/>
    <property type="match status" value="1"/>
</dbReference>
<dbReference type="InterPro" id="IPR027417">
    <property type="entry name" value="P-loop_NTPase"/>
</dbReference>
<dbReference type="Pfam" id="PF00027">
    <property type="entry name" value="cNMP_binding"/>
    <property type="match status" value="1"/>
</dbReference>
<keyword evidence="21" id="KW-0968">Cytoplasmic vesicle</keyword>
<evidence type="ECO:0000259" key="28">
    <source>
        <dbReference type="PROSITE" id="PS50067"/>
    </source>
</evidence>
<comment type="function">
    <text evidence="22">Minus-end microtubule-dependent motor protein. Involved in apically targeted transport. Required for zonula adherens maintenance.</text>
</comment>
<evidence type="ECO:0000313" key="29">
    <source>
        <dbReference type="Ensembl" id="ENSLLEP00000039878.1"/>
    </source>
</evidence>
<keyword evidence="12" id="KW-0965">Cell junction</keyword>
<name>A0A8C5QL94_9ANUR</name>
<dbReference type="GO" id="GO:0003777">
    <property type="term" value="F:microtubule motor activity"/>
    <property type="evidence" value="ECO:0007669"/>
    <property type="project" value="InterPro"/>
</dbReference>
<dbReference type="GO" id="GO:0034220">
    <property type="term" value="P:monoatomic ion transmembrane transport"/>
    <property type="evidence" value="ECO:0007669"/>
    <property type="project" value="UniProtKB-KW"/>
</dbReference>
<evidence type="ECO:0000256" key="7">
    <source>
        <dbReference type="ARBA" id="ARBA00022553"/>
    </source>
</evidence>
<keyword evidence="14 25" id="KW-0175">Coiled coil</keyword>
<dbReference type="Proteomes" id="UP000694569">
    <property type="component" value="Unplaced"/>
</dbReference>
<dbReference type="GeneTree" id="ENSGT00940000162283"/>
<comment type="similarity">
    <text evidence="24">Belongs to the TRAFAC class myosin-kinesin ATPase superfamily. Kinesin family.</text>
</comment>
<dbReference type="InterPro" id="IPR018490">
    <property type="entry name" value="cNMP-bd_dom_sf"/>
</dbReference>
<keyword evidence="5" id="KW-0813">Transport</keyword>
<evidence type="ECO:0000256" key="5">
    <source>
        <dbReference type="ARBA" id="ARBA00022448"/>
    </source>
</evidence>
<feature type="region of interest" description="Disordered" evidence="26">
    <location>
        <begin position="1072"/>
        <end position="1109"/>
    </location>
</feature>
<organism evidence="29 30">
    <name type="scientific">Leptobrachium leishanense</name>
    <name type="common">Leishan spiny toad</name>
    <dbReference type="NCBI Taxonomy" id="445787"/>
    <lineage>
        <taxon>Eukaryota</taxon>
        <taxon>Metazoa</taxon>
        <taxon>Chordata</taxon>
        <taxon>Craniata</taxon>
        <taxon>Vertebrata</taxon>
        <taxon>Euteleostomi</taxon>
        <taxon>Amphibia</taxon>
        <taxon>Batrachia</taxon>
        <taxon>Anura</taxon>
        <taxon>Pelobatoidea</taxon>
        <taxon>Megophryidae</taxon>
        <taxon>Leptobrachium</taxon>
    </lineage>
</organism>
<feature type="compositionally biased region" description="Basic and acidic residues" evidence="26">
    <location>
        <begin position="211"/>
        <end position="222"/>
    </location>
</feature>
<evidence type="ECO:0000256" key="15">
    <source>
        <dbReference type="ARBA" id="ARBA00023065"/>
    </source>
</evidence>
<evidence type="ECO:0000256" key="22">
    <source>
        <dbReference type="ARBA" id="ARBA00060102"/>
    </source>
</evidence>
<evidence type="ECO:0000256" key="20">
    <source>
        <dbReference type="ARBA" id="ARBA00023303"/>
    </source>
</evidence>
<evidence type="ECO:0000256" key="23">
    <source>
        <dbReference type="ARBA" id="ARBA00073326"/>
    </source>
</evidence>
<keyword evidence="6" id="KW-0963">Cytoplasm</keyword>
<dbReference type="PRINTS" id="PR00380">
    <property type="entry name" value="KINESINHEAVY"/>
</dbReference>
<dbReference type="SUPFAM" id="SSF51206">
    <property type="entry name" value="cAMP-binding domain-like"/>
    <property type="match status" value="1"/>
</dbReference>
<dbReference type="InterPro" id="IPR001752">
    <property type="entry name" value="Kinesin_motor_dom"/>
</dbReference>
<dbReference type="Ensembl" id="ENSLLET00000041487.1">
    <property type="protein sequence ID" value="ENSLLEP00000039878.1"/>
    <property type="gene ID" value="ENSLLEG00000025364.1"/>
</dbReference>
<dbReference type="GO" id="GO:0005524">
    <property type="term" value="F:ATP binding"/>
    <property type="evidence" value="ECO:0007669"/>
    <property type="project" value="UniProtKB-UniRule"/>
</dbReference>
<dbReference type="Gene3D" id="2.60.120.10">
    <property type="entry name" value="Jelly Rolls"/>
    <property type="match status" value="1"/>
</dbReference>
<keyword evidence="16" id="KW-0472">Membrane</keyword>
<dbReference type="OrthoDB" id="3176171at2759"/>
<dbReference type="GO" id="GO:0005871">
    <property type="term" value="C:kinesin complex"/>
    <property type="evidence" value="ECO:0007669"/>
    <property type="project" value="UniProtKB-ARBA"/>
</dbReference>